<evidence type="ECO:0000313" key="2">
    <source>
        <dbReference type="Proteomes" id="UP001219518"/>
    </source>
</evidence>
<comment type="caution">
    <text evidence="1">The sequence shown here is derived from an EMBL/GenBank/DDBJ whole genome shotgun (WGS) entry which is preliminary data.</text>
</comment>
<organism evidence="1 2">
    <name type="scientific">Frankliniella fusca</name>
    <dbReference type="NCBI Taxonomy" id="407009"/>
    <lineage>
        <taxon>Eukaryota</taxon>
        <taxon>Metazoa</taxon>
        <taxon>Ecdysozoa</taxon>
        <taxon>Arthropoda</taxon>
        <taxon>Hexapoda</taxon>
        <taxon>Insecta</taxon>
        <taxon>Pterygota</taxon>
        <taxon>Neoptera</taxon>
        <taxon>Paraneoptera</taxon>
        <taxon>Thysanoptera</taxon>
        <taxon>Terebrantia</taxon>
        <taxon>Thripoidea</taxon>
        <taxon>Thripidae</taxon>
        <taxon>Frankliniella</taxon>
    </lineage>
</organism>
<keyword evidence="2" id="KW-1185">Reference proteome</keyword>
<accession>A0AAE1I3E4</accession>
<dbReference type="Gene3D" id="2.60.40.10">
    <property type="entry name" value="Immunoglobulins"/>
    <property type="match status" value="1"/>
</dbReference>
<dbReference type="AlphaFoldDB" id="A0AAE1I3E4"/>
<dbReference type="EMBL" id="JAHWGI010001437">
    <property type="protein sequence ID" value="KAK3932609.1"/>
    <property type="molecule type" value="Genomic_DNA"/>
</dbReference>
<reference evidence="1" key="1">
    <citation type="submission" date="2021-07" db="EMBL/GenBank/DDBJ databases">
        <authorList>
            <person name="Catto M.A."/>
            <person name="Jacobson A."/>
            <person name="Kennedy G."/>
            <person name="Labadie P."/>
            <person name="Hunt B.G."/>
            <person name="Srinivasan R."/>
        </authorList>
    </citation>
    <scope>NUCLEOTIDE SEQUENCE</scope>
    <source>
        <strain evidence="1">PL_HMW_Pooled</strain>
        <tissue evidence="1">Head</tissue>
    </source>
</reference>
<name>A0AAE1I3E4_9NEOP</name>
<reference evidence="1" key="2">
    <citation type="journal article" date="2023" name="BMC Genomics">
        <title>Pest status, molecular evolution, and epigenetic factors derived from the genome assembly of Frankliniella fusca, a thysanopteran phytovirus vector.</title>
        <authorList>
            <person name="Catto M.A."/>
            <person name="Labadie P.E."/>
            <person name="Jacobson A.L."/>
            <person name="Kennedy G.G."/>
            <person name="Srinivasan R."/>
            <person name="Hunt B.G."/>
        </authorList>
    </citation>
    <scope>NUCLEOTIDE SEQUENCE</scope>
    <source>
        <strain evidence="1">PL_HMW_Pooled</strain>
    </source>
</reference>
<sequence length="78" mass="8587">MTVEPALPQTLSWLLDDGSEAADIPGLRRLLRNGSLHFAPFSADEYRAEVHATAYRCRASSSVGTILSRRVRLRAGTM</sequence>
<dbReference type="InterPro" id="IPR013783">
    <property type="entry name" value="Ig-like_fold"/>
</dbReference>
<proteinExistence type="predicted"/>
<evidence type="ECO:0000313" key="1">
    <source>
        <dbReference type="EMBL" id="KAK3932609.1"/>
    </source>
</evidence>
<protein>
    <submittedName>
        <fullName evidence="1">Down syndrome cell adhesion molecule-like protein Dscam2</fullName>
    </submittedName>
</protein>
<dbReference type="Proteomes" id="UP001219518">
    <property type="component" value="Unassembled WGS sequence"/>
</dbReference>
<gene>
    <name evidence="1" type="ORF">KUF71_013068</name>
</gene>